<keyword evidence="9" id="KW-1185">Reference proteome</keyword>
<organism evidence="8 9">
    <name type="scientific">Pseudomonas matsuisoli</name>
    <dbReference type="NCBI Taxonomy" id="1515666"/>
    <lineage>
        <taxon>Bacteria</taxon>
        <taxon>Pseudomonadati</taxon>
        <taxon>Pseudomonadota</taxon>
        <taxon>Gammaproteobacteria</taxon>
        <taxon>Pseudomonadales</taxon>
        <taxon>Pseudomonadaceae</taxon>
        <taxon>Pseudomonas</taxon>
    </lineage>
</organism>
<evidence type="ECO:0000256" key="7">
    <source>
        <dbReference type="SAM" id="Phobius"/>
    </source>
</evidence>
<name>A0A917PYS6_9PSED</name>
<dbReference type="GO" id="GO:0070069">
    <property type="term" value="C:cytochrome complex"/>
    <property type="evidence" value="ECO:0007669"/>
    <property type="project" value="TreeGrafter"/>
</dbReference>
<comment type="similarity">
    <text evidence="2">Belongs to the cytochrome ubiquinol oxidase subunit 2 family.</text>
</comment>
<keyword evidence="4 7" id="KW-0812">Transmembrane</keyword>
<dbReference type="GO" id="GO:0009055">
    <property type="term" value="F:electron transfer activity"/>
    <property type="evidence" value="ECO:0007669"/>
    <property type="project" value="TreeGrafter"/>
</dbReference>
<evidence type="ECO:0000313" key="8">
    <source>
        <dbReference type="EMBL" id="GGK00217.1"/>
    </source>
</evidence>
<feature type="transmembrane region" description="Helical" evidence="7">
    <location>
        <begin position="113"/>
        <end position="137"/>
    </location>
</feature>
<feature type="transmembrane region" description="Helical" evidence="7">
    <location>
        <begin position="259"/>
        <end position="281"/>
    </location>
</feature>
<dbReference type="Proteomes" id="UP000635983">
    <property type="component" value="Unassembled WGS sequence"/>
</dbReference>
<keyword evidence="5 7" id="KW-1133">Transmembrane helix</keyword>
<dbReference type="PANTHER" id="PTHR43141">
    <property type="entry name" value="CYTOCHROME BD2 SUBUNIT II"/>
    <property type="match status" value="1"/>
</dbReference>
<feature type="transmembrane region" description="Helical" evidence="7">
    <location>
        <begin position="301"/>
        <end position="323"/>
    </location>
</feature>
<dbReference type="NCBIfam" id="TIGR00203">
    <property type="entry name" value="cydB"/>
    <property type="match status" value="1"/>
</dbReference>
<evidence type="ECO:0000256" key="3">
    <source>
        <dbReference type="ARBA" id="ARBA00022475"/>
    </source>
</evidence>
<dbReference type="PANTHER" id="PTHR43141:SF4">
    <property type="entry name" value="CYTOCHROME BD2 SUBUNIT II"/>
    <property type="match status" value="1"/>
</dbReference>
<accession>A0A917PYS6</accession>
<dbReference type="AlphaFoldDB" id="A0A917PYS6"/>
<protein>
    <submittedName>
        <fullName evidence="8">Cyanide insensitive terminal oxidase</fullName>
    </submittedName>
</protein>
<gene>
    <name evidence="8" type="primary">cioB</name>
    <name evidence="8" type="ORF">GCM10009304_27520</name>
</gene>
<feature type="transmembrane region" description="Helical" evidence="7">
    <location>
        <begin position="191"/>
        <end position="211"/>
    </location>
</feature>
<dbReference type="PIRSF" id="PIRSF000267">
    <property type="entry name" value="Cyt_oxidse_sub2"/>
    <property type="match status" value="1"/>
</dbReference>
<reference evidence="8" key="1">
    <citation type="journal article" date="2014" name="Int. J. Syst. Evol. Microbiol.">
        <title>Complete genome sequence of Corynebacterium casei LMG S-19264T (=DSM 44701T), isolated from a smear-ripened cheese.</title>
        <authorList>
            <consortium name="US DOE Joint Genome Institute (JGI-PGF)"/>
            <person name="Walter F."/>
            <person name="Albersmeier A."/>
            <person name="Kalinowski J."/>
            <person name="Ruckert C."/>
        </authorList>
    </citation>
    <scope>NUCLEOTIDE SEQUENCE</scope>
    <source>
        <strain evidence="8">JCM 30078</strain>
    </source>
</reference>
<proteinExistence type="inferred from homology"/>
<dbReference type="GO" id="GO:0005886">
    <property type="term" value="C:plasma membrane"/>
    <property type="evidence" value="ECO:0007669"/>
    <property type="project" value="UniProtKB-SubCell"/>
</dbReference>
<keyword evidence="6 7" id="KW-0472">Membrane</keyword>
<feature type="transmembrane region" description="Helical" evidence="7">
    <location>
        <begin position="231"/>
        <end position="247"/>
    </location>
</feature>
<dbReference type="EMBL" id="BMPO01000006">
    <property type="protein sequence ID" value="GGK00217.1"/>
    <property type="molecule type" value="Genomic_DNA"/>
</dbReference>
<sequence>MNIDIPLIWAGVIAFGIFMYVVMDGFDLGIGILFPFFKERDKRDLMMNSVAPIWDGNETWLVLGGAGLFAAFPLAYGVVLSALYLPLILMLLALIFRGVAFEFRFKSKRSRPVWDLSFIFGSLVATFFQGVVLGAYINGFPVENRAFAGGPFDWLAPFPLFCGVALVVGYAMLGCGWLIMKTEGELQDKMFKLMPPLTIALGACIAIVSLWTPLAHEAIASRWFDLPNLLYFSPVPILVLASLAALLRSVRLKKDNQPFLLTLALIFLAYTGLAISLWPNIIPPAISFTAASAPESSQKFALVGVVVMVPIILMYTVYGYFVFRGKMKLGEGYH</sequence>
<evidence type="ECO:0000256" key="6">
    <source>
        <dbReference type="ARBA" id="ARBA00023136"/>
    </source>
</evidence>
<evidence type="ECO:0000256" key="5">
    <source>
        <dbReference type="ARBA" id="ARBA00022989"/>
    </source>
</evidence>
<dbReference type="RefSeq" id="WP_188983821.1">
    <property type="nucleotide sequence ID" value="NZ_BMPO01000006.1"/>
</dbReference>
<dbReference type="GO" id="GO:0019646">
    <property type="term" value="P:aerobic electron transport chain"/>
    <property type="evidence" value="ECO:0007669"/>
    <property type="project" value="TreeGrafter"/>
</dbReference>
<dbReference type="Pfam" id="PF02322">
    <property type="entry name" value="Cyt_bd_oxida_II"/>
    <property type="match status" value="1"/>
</dbReference>
<evidence type="ECO:0000313" key="9">
    <source>
        <dbReference type="Proteomes" id="UP000635983"/>
    </source>
</evidence>
<dbReference type="InterPro" id="IPR003317">
    <property type="entry name" value="Cyt-d_oxidase_su2"/>
</dbReference>
<evidence type="ECO:0000256" key="4">
    <source>
        <dbReference type="ARBA" id="ARBA00022692"/>
    </source>
</evidence>
<feature type="transmembrane region" description="Helical" evidence="7">
    <location>
        <begin position="157"/>
        <end position="179"/>
    </location>
</feature>
<comment type="subcellular location">
    <subcellularLocation>
        <location evidence="1">Cell membrane</location>
        <topology evidence="1">Multi-pass membrane protein</topology>
    </subcellularLocation>
</comment>
<evidence type="ECO:0000256" key="2">
    <source>
        <dbReference type="ARBA" id="ARBA00007543"/>
    </source>
</evidence>
<dbReference type="GO" id="GO:0016682">
    <property type="term" value="F:oxidoreductase activity, acting on diphenols and related substances as donors, oxygen as acceptor"/>
    <property type="evidence" value="ECO:0007669"/>
    <property type="project" value="TreeGrafter"/>
</dbReference>
<keyword evidence="3" id="KW-1003">Cell membrane</keyword>
<reference evidence="8" key="2">
    <citation type="submission" date="2020-09" db="EMBL/GenBank/DDBJ databases">
        <authorList>
            <person name="Sun Q."/>
            <person name="Ohkuma M."/>
        </authorList>
    </citation>
    <scope>NUCLEOTIDE SEQUENCE</scope>
    <source>
        <strain evidence="8">JCM 30078</strain>
    </source>
</reference>
<comment type="caution">
    <text evidence="8">The sequence shown here is derived from an EMBL/GenBank/DDBJ whole genome shotgun (WGS) entry which is preliminary data.</text>
</comment>
<evidence type="ECO:0000256" key="1">
    <source>
        <dbReference type="ARBA" id="ARBA00004651"/>
    </source>
</evidence>
<feature type="transmembrane region" description="Helical" evidence="7">
    <location>
        <begin position="6"/>
        <end position="37"/>
    </location>
</feature>
<feature type="transmembrane region" description="Helical" evidence="7">
    <location>
        <begin position="82"/>
        <end position="101"/>
    </location>
</feature>